<keyword evidence="23" id="KW-1185">Reference proteome</keyword>
<evidence type="ECO:0000259" key="21">
    <source>
        <dbReference type="Pfam" id="PF09334"/>
    </source>
</evidence>
<dbReference type="InterPro" id="IPR005161">
    <property type="entry name" value="Ku_N"/>
</dbReference>
<evidence type="ECO:0000256" key="9">
    <source>
        <dbReference type="ARBA" id="ARBA00022917"/>
    </source>
</evidence>
<dbReference type="Gene3D" id="2.40.290.10">
    <property type="match status" value="1"/>
</dbReference>
<evidence type="ECO:0000256" key="13">
    <source>
        <dbReference type="ARBA" id="ARBA00023204"/>
    </source>
</evidence>
<feature type="domain" description="Methyltransferase type 11" evidence="20">
    <location>
        <begin position="31"/>
        <end position="128"/>
    </location>
</feature>
<keyword evidence="13" id="KW-0234">DNA repair</keyword>
<dbReference type="EC" id="6.1.1.10" evidence="2"/>
<dbReference type="GO" id="GO:0004825">
    <property type="term" value="F:methionine-tRNA ligase activity"/>
    <property type="evidence" value="ECO:0007669"/>
    <property type="project" value="UniProtKB-EC"/>
</dbReference>
<dbReference type="Pfam" id="PF02735">
    <property type="entry name" value="Ku"/>
    <property type="match status" value="1"/>
</dbReference>
<dbReference type="InterPro" id="IPR029063">
    <property type="entry name" value="SAM-dependent_MTases_sf"/>
</dbReference>
<dbReference type="InterPro" id="IPR015413">
    <property type="entry name" value="Methionyl/Leucyl_tRNA_Synth"/>
</dbReference>
<dbReference type="STRING" id="6277.A0A498S9S9"/>
<dbReference type="SUPFAM" id="SSF53300">
    <property type="entry name" value="vWA-like"/>
    <property type="match status" value="1"/>
</dbReference>
<dbReference type="Gene3D" id="1.10.730.10">
    <property type="entry name" value="Isoleucyl-tRNA Synthetase, Domain 1"/>
    <property type="match status" value="1"/>
</dbReference>
<comment type="subcellular location">
    <subcellularLocation>
        <location evidence="1">Nucleus</location>
    </subcellularLocation>
</comment>
<dbReference type="Pfam" id="PF09334">
    <property type="entry name" value="tRNA-synt_1g"/>
    <property type="match status" value="1"/>
</dbReference>
<keyword evidence="10" id="KW-0238">DNA-binding</keyword>
<evidence type="ECO:0000256" key="5">
    <source>
        <dbReference type="ARBA" id="ARBA00022763"/>
    </source>
</evidence>
<dbReference type="InterPro" id="IPR013216">
    <property type="entry name" value="Methyltransf_11"/>
</dbReference>
<dbReference type="GO" id="GO:0005524">
    <property type="term" value="F:ATP binding"/>
    <property type="evidence" value="ECO:0007669"/>
    <property type="project" value="UniProtKB-KW"/>
</dbReference>
<dbReference type="Gene3D" id="3.40.50.620">
    <property type="entry name" value="HUPs"/>
    <property type="match status" value="1"/>
</dbReference>
<dbReference type="InterPro" id="IPR009080">
    <property type="entry name" value="tRNAsynth_Ia_anticodon-bd"/>
</dbReference>
<dbReference type="SUPFAM" id="SSF53335">
    <property type="entry name" value="S-adenosyl-L-methionine-dependent methyltransferases"/>
    <property type="match status" value="1"/>
</dbReference>
<evidence type="ECO:0000256" key="2">
    <source>
        <dbReference type="ARBA" id="ARBA00012838"/>
    </source>
</evidence>
<reference evidence="22 23" key="1">
    <citation type="submission" date="2018-08" db="EMBL/GenBank/DDBJ databases">
        <authorList>
            <person name="Laetsch R D."/>
            <person name="Stevens L."/>
            <person name="Kumar S."/>
            <person name="Blaxter L. M."/>
        </authorList>
    </citation>
    <scope>NUCLEOTIDE SEQUENCE [LARGE SCALE GENOMIC DNA]</scope>
</reference>
<feature type="non-terminal residue" evidence="22">
    <location>
        <position position="1112"/>
    </location>
</feature>
<feature type="domain" description="Methionyl/Leucyl tRNA synthetase" evidence="21">
    <location>
        <begin position="249"/>
        <end position="586"/>
    </location>
</feature>
<dbReference type="InterPro" id="IPR036465">
    <property type="entry name" value="vWFA_dom_sf"/>
</dbReference>
<dbReference type="EMBL" id="UPTC01000391">
    <property type="protein sequence ID" value="VBB28364.1"/>
    <property type="molecule type" value="Genomic_DNA"/>
</dbReference>
<accession>A0A498S9S9</accession>
<evidence type="ECO:0000313" key="23">
    <source>
        <dbReference type="Proteomes" id="UP000276991"/>
    </source>
</evidence>
<keyword evidence="11 17" id="KW-0030">Aminoacyl-tRNA synthetase</keyword>
<organism evidence="22 23">
    <name type="scientific">Acanthocheilonema viteae</name>
    <name type="common">Filarial nematode worm</name>
    <name type="synonym">Dipetalonema viteae</name>
    <dbReference type="NCBI Taxonomy" id="6277"/>
    <lineage>
        <taxon>Eukaryota</taxon>
        <taxon>Metazoa</taxon>
        <taxon>Ecdysozoa</taxon>
        <taxon>Nematoda</taxon>
        <taxon>Chromadorea</taxon>
        <taxon>Rhabditida</taxon>
        <taxon>Spirurina</taxon>
        <taxon>Spiruromorpha</taxon>
        <taxon>Filarioidea</taxon>
        <taxon>Onchocercidae</taxon>
        <taxon>Acanthocheilonema</taxon>
    </lineage>
</organism>
<dbReference type="CDD" id="cd02440">
    <property type="entry name" value="AdoMet_MTases"/>
    <property type="match status" value="1"/>
</dbReference>
<evidence type="ECO:0000313" key="22">
    <source>
        <dbReference type="EMBL" id="VBB28364.1"/>
    </source>
</evidence>
<evidence type="ECO:0000256" key="1">
    <source>
        <dbReference type="ARBA" id="ARBA00004123"/>
    </source>
</evidence>
<dbReference type="Gene3D" id="2.170.220.10">
    <property type="match status" value="1"/>
</dbReference>
<dbReference type="GO" id="GO:0006303">
    <property type="term" value="P:double-strand break repair via nonhomologous end joining"/>
    <property type="evidence" value="ECO:0007669"/>
    <property type="project" value="InterPro"/>
</dbReference>
<proteinExistence type="inferred from homology"/>
<evidence type="ECO:0000259" key="19">
    <source>
        <dbReference type="Pfam" id="PF03731"/>
    </source>
</evidence>
<protein>
    <recommendedName>
        <fullName evidence="15">Methionine--tRNA ligase, mitochondrial</fullName>
        <ecNumber evidence="2">6.1.1.10</ecNumber>
    </recommendedName>
    <alternativeName>
        <fullName evidence="16">Mitochondrial methionyl-tRNA synthetase</fullName>
    </alternativeName>
</protein>
<dbReference type="Pfam" id="PF08241">
    <property type="entry name" value="Methyltransf_11"/>
    <property type="match status" value="1"/>
</dbReference>
<feature type="domain" description="Ku" evidence="18">
    <location>
        <begin position="996"/>
        <end position="1112"/>
    </location>
</feature>
<evidence type="ECO:0000256" key="7">
    <source>
        <dbReference type="ARBA" id="ARBA00022806"/>
    </source>
</evidence>
<dbReference type="SUPFAM" id="SSF100939">
    <property type="entry name" value="SPOC domain-like"/>
    <property type="match status" value="1"/>
</dbReference>
<evidence type="ECO:0000256" key="10">
    <source>
        <dbReference type="ARBA" id="ARBA00023125"/>
    </source>
</evidence>
<evidence type="ECO:0000256" key="3">
    <source>
        <dbReference type="ARBA" id="ARBA00022598"/>
    </source>
</evidence>
<keyword evidence="9 17" id="KW-0648">Protein biosynthesis</keyword>
<keyword evidence="4 17" id="KW-0547">Nucleotide-binding</keyword>
<dbReference type="SUPFAM" id="SSF52374">
    <property type="entry name" value="Nucleotidylyl transferase"/>
    <property type="match status" value="1"/>
</dbReference>
<gene>
    <name evidence="22" type="ORF">NAV_LOCUS3194</name>
</gene>
<dbReference type="PANTHER" id="PTHR43326:SF1">
    <property type="entry name" value="METHIONINE--TRNA LIGASE, MITOCHONDRIAL"/>
    <property type="match status" value="1"/>
</dbReference>
<evidence type="ECO:0000256" key="16">
    <source>
        <dbReference type="ARBA" id="ARBA00030331"/>
    </source>
</evidence>
<evidence type="ECO:0000256" key="11">
    <source>
        <dbReference type="ARBA" id="ARBA00023146"/>
    </source>
</evidence>
<keyword evidence="8 17" id="KW-0067">ATP-binding</keyword>
<dbReference type="InterPro" id="IPR023457">
    <property type="entry name" value="Met-tRNA_synth_2"/>
</dbReference>
<keyword evidence="5" id="KW-0227">DNA damage</keyword>
<evidence type="ECO:0000256" key="15">
    <source>
        <dbReference type="ARBA" id="ARBA00026124"/>
    </source>
</evidence>
<name>A0A498S9S9_ACAVI</name>
<dbReference type="InterPro" id="IPR014729">
    <property type="entry name" value="Rossmann-like_a/b/a_fold"/>
</dbReference>
<dbReference type="InterPro" id="IPR033911">
    <property type="entry name" value="MetRS_core"/>
</dbReference>
<keyword evidence="6" id="KW-0378">Hydrolase</keyword>
<dbReference type="Pfam" id="PF03731">
    <property type="entry name" value="Ku_N"/>
    <property type="match status" value="1"/>
</dbReference>
<dbReference type="InterPro" id="IPR016194">
    <property type="entry name" value="SPOC-like_C_dom_sf"/>
</dbReference>
<evidence type="ECO:0000259" key="18">
    <source>
        <dbReference type="Pfam" id="PF02735"/>
    </source>
</evidence>
<dbReference type="GO" id="GO:0006431">
    <property type="term" value="P:methionyl-tRNA aminoacylation"/>
    <property type="evidence" value="ECO:0007669"/>
    <property type="project" value="InterPro"/>
</dbReference>
<dbReference type="Gene3D" id="3.40.50.410">
    <property type="entry name" value="von Willebrand factor, type A domain"/>
    <property type="match status" value="1"/>
</dbReference>
<dbReference type="GO" id="GO:0016787">
    <property type="term" value="F:hydrolase activity"/>
    <property type="evidence" value="ECO:0007669"/>
    <property type="project" value="UniProtKB-KW"/>
</dbReference>
<evidence type="ECO:0000256" key="17">
    <source>
        <dbReference type="RuleBase" id="RU363039"/>
    </source>
</evidence>
<dbReference type="PRINTS" id="PR01041">
    <property type="entry name" value="TRNASYNTHMET"/>
</dbReference>
<dbReference type="Proteomes" id="UP000276991">
    <property type="component" value="Unassembled WGS sequence"/>
</dbReference>
<keyword evidence="14" id="KW-0539">Nucleus</keyword>
<dbReference type="GO" id="GO:0005634">
    <property type="term" value="C:nucleus"/>
    <property type="evidence" value="ECO:0007669"/>
    <property type="project" value="UniProtKB-SubCell"/>
</dbReference>
<keyword evidence="3 17" id="KW-0436">Ligase</keyword>
<dbReference type="GO" id="GO:0004386">
    <property type="term" value="F:helicase activity"/>
    <property type="evidence" value="ECO:0007669"/>
    <property type="project" value="UniProtKB-KW"/>
</dbReference>
<evidence type="ECO:0000256" key="12">
    <source>
        <dbReference type="ARBA" id="ARBA00023172"/>
    </source>
</evidence>
<dbReference type="InterPro" id="IPR006164">
    <property type="entry name" value="DNA_bd_Ku70/Ku80"/>
</dbReference>
<dbReference type="AlphaFoldDB" id="A0A498S9S9"/>
<dbReference type="GO" id="GO:0003677">
    <property type="term" value="F:DNA binding"/>
    <property type="evidence" value="ECO:0007669"/>
    <property type="project" value="UniProtKB-KW"/>
</dbReference>
<dbReference type="GO" id="GO:0006310">
    <property type="term" value="P:DNA recombination"/>
    <property type="evidence" value="ECO:0007669"/>
    <property type="project" value="UniProtKB-KW"/>
</dbReference>
<dbReference type="OrthoDB" id="5844513at2759"/>
<evidence type="ECO:0000256" key="4">
    <source>
        <dbReference type="ARBA" id="ARBA00022741"/>
    </source>
</evidence>
<feature type="domain" description="Ku70/Ku80 N-terminal alpha/beta" evidence="19">
    <location>
        <begin position="751"/>
        <end position="892"/>
    </location>
</feature>
<dbReference type="SUPFAM" id="SSF47323">
    <property type="entry name" value="Anticodon-binding domain of a subclass of class I aminoacyl-tRNA synthetases"/>
    <property type="match status" value="1"/>
</dbReference>
<evidence type="ECO:0000256" key="14">
    <source>
        <dbReference type="ARBA" id="ARBA00023242"/>
    </source>
</evidence>
<dbReference type="Gene3D" id="3.40.50.150">
    <property type="entry name" value="Vaccinia Virus protein VP39"/>
    <property type="match status" value="1"/>
</dbReference>
<sequence length="1112" mass="127103">MSGLLAWKSPFLMNAVVDALNISPDDEVLELGIGFGDGVLCSYKHIREGKGTVYSVDKWTSLFGAVQGRFPKSALEDKRIVLDAKLLPFNNEFFDKIFHVHSPYFWTSDLPATLAEIIRVLKPGGIFLSGIHLKKLELLEKAKLIRRRQFDPTRYIFELEPAGFADIKMEYIKGKTNTEYQLIFAKKPLEIRELRDPDKVAAALENKLMKEYFIDYSIEGHSLPEIEREFLHDKTYDDVSSFCEFFLAPHIGHLYTALLADASNRWKLLKSGNADSNYSLFTTGTDEHGLKIQRTATATGYDPQSYCNNISNKFKDLLCTFSIQPNDFIRTTETRHKEVVKHVWRELDKRGQIQRGRHEGWYSTTDECFYTSDEVEELGGQTSMVSKSTGSVVEWVQEENYVFPIYRYLDKIRNWLNNCDVIRPKIYFPEALQQANIEGDLSLSRDRKRVSWGIPVPNDESQTIYVWFDALMNYLTVSGILFNKKKSNWPPTFIWPAFLLALDLPLPKRIFVHSHWLVDGAKMSKSVGNVVDPFIAAKSLSEEGLRYFLLRQGTPQNDTNFTMLKAINVINTDLINNVGNLLQRSMIKKLNPSQTYPTFYPDSFRNGLVELGEPLIKSINCLAEVCEEQFDELMIYKALELLMEVARQANGFFQFYEPWKELDDKKVSSLLYICYEVLRICGILLQPAVPHYADHLLNRLGIKKSERGLNNIKFITDSKYFGKPLVQIKALRIMSDDGHPTKRAKKASHECTVILIDVGANMNKEGVAATDMELAKDAVEWIITRKIFTESIDEFTLVLFGSEITQNPVTNNENIFFCEEEMQQAKTDWLRFIDKEIKPSKSINGDFLTALIVALDYMRNHLESYPEKNITARNILLVSNLGGFHGNVDEECIEAVINGFKTLEINFSVIGPSIGRLGRAKEEIISTEESAMKPKEKLFNVVGSLKLESAESIMTNILKQIDGVIYSFAESLSVLQRFVPRKVNLRGQKFYLELGIDLKLPLQMYKKIQTTDFKLAAEKYASTTGAQLKRKTVYEKYVKDEKVGDDISTVDVDAGNDNLSQGCGSKMSEGEIVKGYKFGTTIVPYNEEDQKEYGWKRENRCLKLIQFTKRSQ</sequence>
<evidence type="ECO:0000256" key="6">
    <source>
        <dbReference type="ARBA" id="ARBA00022801"/>
    </source>
</evidence>
<dbReference type="PANTHER" id="PTHR43326">
    <property type="entry name" value="METHIONYL-TRNA SYNTHETASE"/>
    <property type="match status" value="1"/>
</dbReference>
<evidence type="ECO:0000256" key="8">
    <source>
        <dbReference type="ARBA" id="ARBA00022840"/>
    </source>
</evidence>
<dbReference type="GO" id="GO:0008757">
    <property type="term" value="F:S-adenosylmethionine-dependent methyltransferase activity"/>
    <property type="evidence" value="ECO:0007669"/>
    <property type="project" value="InterPro"/>
</dbReference>
<keyword evidence="7" id="KW-0347">Helicase</keyword>
<keyword evidence="12" id="KW-0233">DNA recombination</keyword>
<evidence type="ECO:0000259" key="20">
    <source>
        <dbReference type="Pfam" id="PF08241"/>
    </source>
</evidence>
<comment type="similarity">
    <text evidence="17">Belongs to the class-I aminoacyl-tRNA synthetase family.</text>
</comment>